<evidence type="ECO:0000256" key="1">
    <source>
        <dbReference type="SAM" id="MobiDB-lite"/>
    </source>
</evidence>
<feature type="region of interest" description="Disordered" evidence="1">
    <location>
        <begin position="181"/>
        <end position="230"/>
    </location>
</feature>
<sequence length="327" mass="35938">MGRANPAVGLLVPSFSTCRMKALCLLLLPVLGLLVSSKKLCSLEEAMDEMIQKGTSSLSENPLGPTSLTYLRDLTDPWHKPDFIPAPALTKSHPQIQPDHQFNPSSTPNPSLPVPTFIHSSKPNPHSHPKSFLTPKHPSQDRILEAIFKAITSIGLECQSVTSRGDLATCPQTFSTHHLDTGVHPNSLPPVPLKLHQKPQDKHWSSWRLQPSSPPAPTPRPPAPSLSSPTPGCRLRRYQLHMWFRLWLVGCARREHMPLPVRGHGLDRSALLSSAVLRSSAARAQRGRRRLQVRKGGGGAGNKPGDHDDDDDDDDDDGENLSPAWFL</sequence>
<feature type="compositionally biased region" description="Polar residues" evidence="1">
    <location>
        <begin position="92"/>
        <end position="109"/>
    </location>
</feature>
<feature type="compositionally biased region" description="Pro residues" evidence="1">
    <location>
        <begin position="212"/>
        <end position="224"/>
    </location>
</feature>
<name>A0ABQ9TSS2_SAGOE</name>
<dbReference type="Proteomes" id="UP001266305">
    <property type="component" value="Unassembled WGS sequence"/>
</dbReference>
<evidence type="ECO:0000313" key="2">
    <source>
        <dbReference type="EMBL" id="KAK2087232.1"/>
    </source>
</evidence>
<accession>A0ABQ9TSS2</accession>
<keyword evidence="3" id="KW-1185">Reference proteome</keyword>
<reference evidence="2 3" key="1">
    <citation type="submission" date="2023-05" db="EMBL/GenBank/DDBJ databases">
        <title>B98-5 Cell Line De Novo Hybrid Assembly: An Optical Mapping Approach.</title>
        <authorList>
            <person name="Kananen K."/>
            <person name="Auerbach J.A."/>
            <person name="Kautto E."/>
            <person name="Blachly J.S."/>
        </authorList>
    </citation>
    <scope>NUCLEOTIDE SEQUENCE [LARGE SCALE GENOMIC DNA]</scope>
    <source>
        <strain evidence="2">B95-8</strain>
        <tissue evidence="2">Cell line</tissue>
    </source>
</reference>
<feature type="region of interest" description="Disordered" evidence="1">
    <location>
        <begin position="85"/>
        <end position="112"/>
    </location>
</feature>
<comment type="caution">
    <text evidence="2">The sequence shown here is derived from an EMBL/GenBank/DDBJ whole genome shotgun (WGS) entry which is preliminary data.</text>
</comment>
<dbReference type="EMBL" id="JASSZA010000019">
    <property type="protein sequence ID" value="KAK2087232.1"/>
    <property type="molecule type" value="Genomic_DNA"/>
</dbReference>
<feature type="region of interest" description="Disordered" evidence="1">
    <location>
        <begin position="282"/>
        <end position="327"/>
    </location>
</feature>
<feature type="compositionally biased region" description="Acidic residues" evidence="1">
    <location>
        <begin position="307"/>
        <end position="319"/>
    </location>
</feature>
<organism evidence="2 3">
    <name type="scientific">Saguinus oedipus</name>
    <name type="common">Cotton-top tamarin</name>
    <name type="synonym">Oedipomidas oedipus</name>
    <dbReference type="NCBI Taxonomy" id="9490"/>
    <lineage>
        <taxon>Eukaryota</taxon>
        <taxon>Metazoa</taxon>
        <taxon>Chordata</taxon>
        <taxon>Craniata</taxon>
        <taxon>Vertebrata</taxon>
        <taxon>Euteleostomi</taxon>
        <taxon>Mammalia</taxon>
        <taxon>Eutheria</taxon>
        <taxon>Euarchontoglires</taxon>
        <taxon>Primates</taxon>
        <taxon>Haplorrhini</taxon>
        <taxon>Platyrrhini</taxon>
        <taxon>Cebidae</taxon>
        <taxon>Callitrichinae</taxon>
        <taxon>Saguinus</taxon>
    </lineage>
</organism>
<proteinExistence type="predicted"/>
<evidence type="ECO:0000313" key="3">
    <source>
        <dbReference type="Proteomes" id="UP001266305"/>
    </source>
</evidence>
<gene>
    <name evidence="2" type="ORF">P7K49_033139</name>
</gene>
<protein>
    <submittedName>
        <fullName evidence="2">Uncharacterized protein</fullName>
    </submittedName>
</protein>